<accession>A0A644UG92</accession>
<evidence type="ECO:0000313" key="1">
    <source>
        <dbReference type="EMBL" id="MPL77900.1"/>
    </source>
</evidence>
<sequence length="163" mass="18602">MPTGKMESGRVLSILETAFPHPSEEYADAYFCQEMTAALEAAAKEYKVRFLETVDEIRAGGLESAEFVLRLEEKKNKSVNVPLLREELPELFAELAFVSAANASKLLSKKFIYDATKKLIKDRITKYEEVNVKDLEARLPEPEYSRYVTDKPISERYVIEVKS</sequence>
<dbReference type="AlphaFoldDB" id="A0A644UG92"/>
<reference evidence="1" key="1">
    <citation type="submission" date="2019-08" db="EMBL/GenBank/DDBJ databases">
        <authorList>
            <person name="Kucharzyk K."/>
            <person name="Murdoch R.W."/>
            <person name="Higgins S."/>
            <person name="Loffler F."/>
        </authorList>
    </citation>
    <scope>NUCLEOTIDE SEQUENCE</scope>
</reference>
<protein>
    <submittedName>
        <fullName evidence="1">Uncharacterized protein</fullName>
    </submittedName>
</protein>
<gene>
    <name evidence="1" type="ORF">SDC9_23760</name>
</gene>
<organism evidence="1">
    <name type="scientific">bioreactor metagenome</name>
    <dbReference type="NCBI Taxonomy" id="1076179"/>
    <lineage>
        <taxon>unclassified sequences</taxon>
        <taxon>metagenomes</taxon>
        <taxon>ecological metagenomes</taxon>
    </lineage>
</organism>
<dbReference type="EMBL" id="VSSQ01000111">
    <property type="protein sequence ID" value="MPL77900.1"/>
    <property type="molecule type" value="Genomic_DNA"/>
</dbReference>
<name>A0A644UG92_9ZZZZ</name>
<proteinExistence type="predicted"/>
<comment type="caution">
    <text evidence="1">The sequence shown here is derived from an EMBL/GenBank/DDBJ whole genome shotgun (WGS) entry which is preliminary data.</text>
</comment>